<accession>A0AC34Q3N9</accession>
<reference evidence="2" key="1">
    <citation type="submission" date="2022-11" db="UniProtKB">
        <authorList>
            <consortium name="WormBaseParasite"/>
        </authorList>
    </citation>
    <scope>IDENTIFICATION</scope>
</reference>
<protein>
    <submittedName>
        <fullName evidence="2">Uncharacterized protein</fullName>
    </submittedName>
</protein>
<sequence>MCRTGVDNVEGPIVDCEANQCLNTSSPESTVYSCDYSRICDMMKLENACVKEGDKMTCCCFATECNVGDSHAPGFEQTVTIRPSDSNIQPLY</sequence>
<name>A0AC34Q3N9_9BILA</name>
<evidence type="ECO:0000313" key="1">
    <source>
        <dbReference type="Proteomes" id="UP000887576"/>
    </source>
</evidence>
<dbReference type="WBParaSite" id="JU765_v2.g12574.t1">
    <property type="protein sequence ID" value="JU765_v2.g12574.t1"/>
    <property type="gene ID" value="JU765_v2.g12574"/>
</dbReference>
<proteinExistence type="predicted"/>
<organism evidence="1 2">
    <name type="scientific">Panagrolaimus sp. JU765</name>
    <dbReference type="NCBI Taxonomy" id="591449"/>
    <lineage>
        <taxon>Eukaryota</taxon>
        <taxon>Metazoa</taxon>
        <taxon>Ecdysozoa</taxon>
        <taxon>Nematoda</taxon>
        <taxon>Chromadorea</taxon>
        <taxon>Rhabditida</taxon>
        <taxon>Tylenchina</taxon>
        <taxon>Panagrolaimomorpha</taxon>
        <taxon>Panagrolaimoidea</taxon>
        <taxon>Panagrolaimidae</taxon>
        <taxon>Panagrolaimus</taxon>
    </lineage>
</organism>
<dbReference type="Proteomes" id="UP000887576">
    <property type="component" value="Unplaced"/>
</dbReference>
<evidence type="ECO:0000313" key="2">
    <source>
        <dbReference type="WBParaSite" id="JU765_v2.g12574.t1"/>
    </source>
</evidence>